<dbReference type="GeneID" id="110775131"/>
<dbReference type="PANTHER" id="PTHR31791:SF47">
    <property type="entry name" value="INACTIVE FRIGIDA-LIKE PROTEIN 2"/>
    <property type="match status" value="1"/>
</dbReference>
<keyword evidence="2 5" id="KW-0217">Developmental protein</keyword>
<feature type="region of interest" description="Disordered" evidence="6">
    <location>
        <begin position="303"/>
        <end position="333"/>
    </location>
</feature>
<evidence type="ECO:0000256" key="6">
    <source>
        <dbReference type="SAM" id="MobiDB-lite"/>
    </source>
</evidence>
<dbReference type="KEGG" id="soe:110775131"/>
<proteinExistence type="inferred from homology"/>
<comment type="similarity">
    <text evidence="1 5">Belongs to the Frigida family.</text>
</comment>
<dbReference type="AlphaFoldDB" id="A0A9R0HR68"/>
<dbReference type="GO" id="GO:0009908">
    <property type="term" value="P:flower development"/>
    <property type="evidence" value="ECO:0007669"/>
    <property type="project" value="UniProtKB-KW"/>
</dbReference>
<dbReference type="RefSeq" id="XP_021835427.1">
    <property type="nucleotide sequence ID" value="XM_021979735.1"/>
</dbReference>
<evidence type="ECO:0000256" key="2">
    <source>
        <dbReference type="ARBA" id="ARBA00022473"/>
    </source>
</evidence>
<dbReference type="InterPro" id="IPR012474">
    <property type="entry name" value="Frigida"/>
</dbReference>
<dbReference type="Proteomes" id="UP000813463">
    <property type="component" value="Chromosome 4"/>
</dbReference>
<evidence type="ECO:0000256" key="3">
    <source>
        <dbReference type="ARBA" id="ARBA00022782"/>
    </source>
</evidence>
<evidence type="ECO:0000256" key="4">
    <source>
        <dbReference type="ARBA" id="ARBA00023089"/>
    </source>
</evidence>
<feature type="region of interest" description="Disordered" evidence="6">
    <location>
        <begin position="348"/>
        <end position="372"/>
    </location>
</feature>
<accession>A0A9R0HR68</accession>
<dbReference type="OrthoDB" id="1545937at2759"/>
<keyword evidence="3 5" id="KW-0221">Differentiation</keyword>
<sequence>MSKELWSWRYLSKNNVKGGGGEEVRVEERELEVENREKEVEDRQLTVDKRKLKVEEREIGVEMREKEVEDRQLALAPDPAKFALDVIQSFYELLESESVSRQTYSRSCIVLSVALLENATVTQRLKDDAMKFSITWRGLSAKRGYTHFMEIYSFLLFLASYKLGELYDKDQLLSLLGTLYIETEVRLPGQDYLWCQMLGSRKEIPGHIQSLIKREEHITAVAFICIFRMEDTFPPVPLLKACLEGIQKRACEMVKQGSDATAQNDAVNMELSSLKGVLKCISKFKLESSLSPTPLELRVKQLEKEKERNTDAESTLSTAEDNLSNSEKKGVSLPGIDHSHLVIRNKHALNSMESKNKGKRLKVDANCGESYK</sequence>
<evidence type="ECO:0000313" key="8">
    <source>
        <dbReference type="RefSeq" id="XP_021835427.1"/>
    </source>
</evidence>
<evidence type="ECO:0000313" key="7">
    <source>
        <dbReference type="Proteomes" id="UP000813463"/>
    </source>
</evidence>
<name>A0A9R0HR68_SPIOL</name>
<reference evidence="8" key="2">
    <citation type="submission" date="2025-08" db="UniProtKB">
        <authorList>
            <consortium name="RefSeq"/>
        </authorList>
    </citation>
    <scope>IDENTIFICATION</scope>
    <source>
        <tissue evidence="8">Leaf</tissue>
    </source>
</reference>
<reference evidence="7" key="1">
    <citation type="journal article" date="2021" name="Nat. Commun.">
        <title>Genomic analyses provide insights into spinach domestication and the genetic basis of agronomic traits.</title>
        <authorList>
            <person name="Cai X."/>
            <person name="Sun X."/>
            <person name="Xu C."/>
            <person name="Sun H."/>
            <person name="Wang X."/>
            <person name="Ge C."/>
            <person name="Zhang Z."/>
            <person name="Wang Q."/>
            <person name="Fei Z."/>
            <person name="Jiao C."/>
            <person name="Wang Q."/>
        </authorList>
    </citation>
    <scope>NUCLEOTIDE SEQUENCE [LARGE SCALE GENOMIC DNA]</scope>
    <source>
        <strain evidence="7">cv. Varoflay</strain>
    </source>
</reference>
<dbReference type="PANTHER" id="PTHR31791">
    <property type="entry name" value="FRIGIDA-LIKE PROTEIN 3-RELATED"/>
    <property type="match status" value="1"/>
</dbReference>
<evidence type="ECO:0000256" key="5">
    <source>
        <dbReference type="RuleBase" id="RU364012"/>
    </source>
</evidence>
<keyword evidence="7" id="KW-1185">Reference proteome</keyword>
<dbReference type="Pfam" id="PF07899">
    <property type="entry name" value="Frigida"/>
    <property type="match status" value="1"/>
</dbReference>
<keyword evidence="4 5" id="KW-0287">Flowering</keyword>
<feature type="compositionally biased region" description="Polar residues" evidence="6">
    <location>
        <begin position="312"/>
        <end position="325"/>
    </location>
</feature>
<organism evidence="7 8">
    <name type="scientific">Spinacia oleracea</name>
    <name type="common">Spinach</name>
    <dbReference type="NCBI Taxonomy" id="3562"/>
    <lineage>
        <taxon>Eukaryota</taxon>
        <taxon>Viridiplantae</taxon>
        <taxon>Streptophyta</taxon>
        <taxon>Embryophyta</taxon>
        <taxon>Tracheophyta</taxon>
        <taxon>Spermatophyta</taxon>
        <taxon>Magnoliopsida</taxon>
        <taxon>eudicotyledons</taxon>
        <taxon>Gunneridae</taxon>
        <taxon>Pentapetalae</taxon>
        <taxon>Caryophyllales</taxon>
        <taxon>Chenopodiaceae</taxon>
        <taxon>Chenopodioideae</taxon>
        <taxon>Anserineae</taxon>
        <taxon>Spinacia</taxon>
    </lineage>
</organism>
<dbReference type="GO" id="GO:0030154">
    <property type="term" value="P:cell differentiation"/>
    <property type="evidence" value="ECO:0007669"/>
    <property type="project" value="UniProtKB-KW"/>
</dbReference>
<evidence type="ECO:0000256" key="1">
    <source>
        <dbReference type="ARBA" id="ARBA00008956"/>
    </source>
</evidence>
<gene>
    <name evidence="8" type="primary">LOC110775131</name>
</gene>
<protein>
    <recommendedName>
        <fullName evidence="5">FRIGIDA-like protein</fullName>
    </recommendedName>
</protein>